<dbReference type="InterPro" id="IPR007844">
    <property type="entry name" value="AsmA"/>
</dbReference>
<organism evidence="3 4">
    <name type="scientific">Pedobacter hiemivivus</name>
    <dbReference type="NCBI Taxonomy" id="2530454"/>
    <lineage>
        <taxon>Bacteria</taxon>
        <taxon>Pseudomonadati</taxon>
        <taxon>Bacteroidota</taxon>
        <taxon>Sphingobacteriia</taxon>
        <taxon>Sphingobacteriales</taxon>
        <taxon>Sphingobacteriaceae</taxon>
        <taxon>Pedobacter</taxon>
    </lineage>
</organism>
<accession>A0A4R0N7V1</accession>
<dbReference type="PANTHER" id="PTHR30441">
    <property type="entry name" value="DUF748 DOMAIN-CONTAINING PROTEIN"/>
    <property type="match status" value="1"/>
</dbReference>
<sequence length="1039" mass="115204">MHLLQGFKFFIKLKRVLKITGIAFATLFLLLFIGPYLFPETISKEIQKAINKNIKGEVKFESTNLSFFKHFPSLTLSLNEFMLKGAAPFEQDTLLYSKELSFGVNLSTIFSSQIKIDKVFLNESVINIKVDEKGNANYNVYESSDTTTTAKQDTAGTAIKIESIFISKSKLIYQDQSVPMLISASGLNYSGKGDLSKAIFDLTSNAQIEALDVYYNNEPYLLNKKINARLVTKINTNSLDLMFNENDLKINSLPIHFVGKFSFIEGGYDINFRTKAKETDLHNIFSAMPPAIAERMERTNMKGYAEIKASLIGKYLAGQKIMPTLSFNLKIREGEISNPKAPEPISKLYLNLQTKVPSLNPDSLYINMDSLYFNIGKDYVGATLNLRGLVTPEVYIQSRANIDLEKWAKIFEMDQLRGRFAMDFHAEGTYTKKVVRTGLRKVDTVIATIPKFKLVSSLKDGYFKHAAVTSPIDKISFNINGTNPDGDYKHTELELTNLNIQALSNYIRGFAKLKTSGKTPIDVALNGLLNFAEIKEFYPLKDLELSGKLNLNVKSKGGYNKAKKQFPVTEAAILLNNGRIKTAHFDQALEQISVDGVLTNRDGSLRSTILNIKPVSFQMGGQPFELKAAVQNLENVKYKITSKGSIDIGKMYRLFAVKGYDIKGSIFTDVSFSGLQSDAMAGRYSKLNNRGKVIVKEMTFNSDLFPKSFLVNKGVFSFKQDKMKFEHFKGSYGKSDFSMEGFLGNVVNYVLTDKSKLTGNFNLKSGKLFVDELMAFNEGGGTGAKGSKTAATGVVIIPDNLNVSVSANAGSVYYNGLDIKNAKGNLVLNNGTLNLNQAAFNLVGAAVTMDAKYRSLTPLSATFDYRVLAKEFDIAKAYKEIKLFRDLATSASKVKGVVGLDYQLSGKLDGNMMPVYPTLKGQGVLSVKKVSLMGFKFMNAVSKATKRDSLSNQDVSEVQIKSTIANNIINIERFKMRVAGFRPRFEGQVSFDGRLNMSGRLGLPPFGLFGIPLSITGTQDKPKIALKRNKEGKLEETAE</sequence>
<evidence type="ECO:0000259" key="2">
    <source>
        <dbReference type="Pfam" id="PF05170"/>
    </source>
</evidence>
<dbReference type="InterPro" id="IPR052894">
    <property type="entry name" value="AsmA-related"/>
</dbReference>
<feature type="domain" description="AsmA" evidence="2">
    <location>
        <begin position="14"/>
        <end position="225"/>
    </location>
</feature>
<gene>
    <name evidence="3" type="ORF">EZ444_13540</name>
</gene>
<evidence type="ECO:0000313" key="4">
    <source>
        <dbReference type="Proteomes" id="UP000291117"/>
    </source>
</evidence>
<keyword evidence="1" id="KW-0472">Membrane</keyword>
<protein>
    <submittedName>
        <fullName evidence="3">AsmA family protein</fullName>
    </submittedName>
</protein>
<dbReference type="Pfam" id="PF05170">
    <property type="entry name" value="AsmA"/>
    <property type="match status" value="1"/>
</dbReference>
<feature type="transmembrane region" description="Helical" evidence="1">
    <location>
        <begin position="16"/>
        <end position="38"/>
    </location>
</feature>
<keyword evidence="1" id="KW-1133">Transmembrane helix</keyword>
<dbReference type="AlphaFoldDB" id="A0A4R0N7V1"/>
<proteinExistence type="predicted"/>
<dbReference type="GO" id="GO:0090313">
    <property type="term" value="P:regulation of protein targeting to membrane"/>
    <property type="evidence" value="ECO:0007669"/>
    <property type="project" value="TreeGrafter"/>
</dbReference>
<dbReference type="EMBL" id="SJSM01000007">
    <property type="protein sequence ID" value="TCC96065.1"/>
    <property type="molecule type" value="Genomic_DNA"/>
</dbReference>
<evidence type="ECO:0000313" key="3">
    <source>
        <dbReference type="EMBL" id="TCC96065.1"/>
    </source>
</evidence>
<name>A0A4R0N7V1_9SPHI</name>
<keyword evidence="4" id="KW-1185">Reference proteome</keyword>
<dbReference type="PANTHER" id="PTHR30441:SF8">
    <property type="entry name" value="DUF748 DOMAIN-CONTAINING PROTEIN"/>
    <property type="match status" value="1"/>
</dbReference>
<evidence type="ECO:0000256" key="1">
    <source>
        <dbReference type="SAM" id="Phobius"/>
    </source>
</evidence>
<reference evidence="3 4" key="1">
    <citation type="submission" date="2019-02" db="EMBL/GenBank/DDBJ databases">
        <title>Pedobacter sp. RP-3-8 sp. nov., isolated from Arctic soil.</title>
        <authorList>
            <person name="Dahal R.H."/>
        </authorList>
    </citation>
    <scope>NUCLEOTIDE SEQUENCE [LARGE SCALE GENOMIC DNA]</scope>
    <source>
        <strain evidence="3 4">RP-3-8</strain>
    </source>
</reference>
<dbReference type="GO" id="GO:0005886">
    <property type="term" value="C:plasma membrane"/>
    <property type="evidence" value="ECO:0007669"/>
    <property type="project" value="TreeGrafter"/>
</dbReference>
<dbReference type="OrthoDB" id="596403at2"/>
<keyword evidence="1" id="KW-0812">Transmembrane</keyword>
<comment type="caution">
    <text evidence="3">The sequence shown here is derived from an EMBL/GenBank/DDBJ whole genome shotgun (WGS) entry which is preliminary data.</text>
</comment>
<dbReference type="Proteomes" id="UP000291117">
    <property type="component" value="Unassembled WGS sequence"/>
</dbReference>